<dbReference type="AlphaFoldDB" id="A0A939P9U4"/>
<dbReference type="PANTHER" id="PTHR38011:SF7">
    <property type="entry name" value="2,5-DIAMINO-6-RIBOSYLAMINO-4(3H)-PYRIMIDINONE 5'-PHOSPHATE REDUCTASE"/>
    <property type="match status" value="1"/>
</dbReference>
<reference evidence="5" key="1">
    <citation type="submission" date="2021-03" db="EMBL/GenBank/DDBJ databases">
        <authorList>
            <person name="Kanchanasin P."/>
            <person name="Saeng-In P."/>
            <person name="Phongsopitanun W."/>
            <person name="Yuki M."/>
            <person name="Kudo T."/>
            <person name="Ohkuma M."/>
            <person name="Tanasupawat S."/>
        </authorList>
    </citation>
    <scope>NUCLEOTIDE SEQUENCE</scope>
    <source>
        <strain evidence="5">GKU 128</strain>
    </source>
</reference>
<gene>
    <name evidence="5" type="ORF">J4573_15380</name>
</gene>
<dbReference type="InterPro" id="IPR002734">
    <property type="entry name" value="RibDG_C"/>
</dbReference>
<dbReference type="SUPFAM" id="SSF53597">
    <property type="entry name" value="Dihydrofolate reductase-like"/>
    <property type="match status" value="1"/>
</dbReference>
<accession>A0A939P9U4</accession>
<organism evidence="5 6">
    <name type="scientific">Actinomadura barringtoniae</name>
    <dbReference type="NCBI Taxonomy" id="1427535"/>
    <lineage>
        <taxon>Bacteria</taxon>
        <taxon>Bacillati</taxon>
        <taxon>Actinomycetota</taxon>
        <taxon>Actinomycetes</taxon>
        <taxon>Streptosporangiales</taxon>
        <taxon>Thermomonosporaceae</taxon>
        <taxon>Actinomadura</taxon>
    </lineage>
</organism>
<keyword evidence="6" id="KW-1185">Reference proteome</keyword>
<evidence type="ECO:0000313" key="6">
    <source>
        <dbReference type="Proteomes" id="UP000669179"/>
    </source>
</evidence>
<name>A0A939P9U4_9ACTN</name>
<comment type="caution">
    <text evidence="5">The sequence shown here is derived from an EMBL/GenBank/DDBJ whole genome shotgun (WGS) entry which is preliminary data.</text>
</comment>
<feature type="domain" description="Bacterial bifunctional deaminase-reductase C-terminal" evidence="4">
    <location>
        <begin position="23"/>
        <end position="222"/>
    </location>
</feature>
<dbReference type="InterPro" id="IPR050765">
    <property type="entry name" value="Riboflavin_Biosynth_HTPR"/>
</dbReference>
<evidence type="ECO:0000256" key="2">
    <source>
        <dbReference type="ARBA" id="ARBA00022857"/>
    </source>
</evidence>
<evidence type="ECO:0000256" key="1">
    <source>
        <dbReference type="ARBA" id="ARBA00005104"/>
    </source>
</evidence>
<evidence type="ECO:0000256" key="3">
    <source>
        <dbReference type="ARBA" id="ARBA00023002"/>
    </source>
</evidence>
<keyword evidence="3" id="KW-0560">Oxidoreductase</keyword>
<dbReference type="EMBL" id="JAGEOJ010000006">
    <property type="protein sequence ID" value="MBO2448483.1"/>
    <property type="molecule type" value="Genomic_DNA"/>
</dbReference>
<dbReference type="Proteomes" id="UP000669179">
    <property type="component" value="Unassembled WGS sequence"/>
</dbReference>
<dbReference type="GO" id="GO:0008703">
    <property type="term" value="F:5-amino-6-(5-phosphoribosylamino)uracil reductase activity"/>
    <property type="evidence" value="ECO:0007669"/>
    <property type="project" value="InterPro"/>
</dbReference>
<comment type="pathway">
    <text evidence="1">Cofactor biosynthesis; riboflavin biosynthesis.</text>
</comment>
<dbReference type="InterPro" id="IPR024072">
    <property type="entry name" value="DHFR-like_dom_sf"/>
</dbReference>
<evidence type="ECO:0000259" key="4">
    <source>
        <dbReference type="Pfam" id="PF01872"/>
    </source>
</evidence>
<proteinExistence type="predicted"/>
<dbReference type="RefSeq" id="WP_208256163.1">
    <property type="nucleotide sequence ID" value="NZ_JAGEOJ010000006.1"/>
</dbReference>
<dbReference type="GO" id="GO:0009231">
    <property type="term" value="P:riboflavin biosynthetic process"/>
    <property type="evidence" value="ECO:0007669"/>
    <property type="project" value="InterPro"/>
</dbReference>
<dbReference type="Pfam" id="PF01872">
    <property type="entry name" value="RibD_C"/>
    <property type="match status" value="1"/>
</dbReference>
<dbReference type="PANTHER" id="PTHR38011">
    <property type="entry name" value="DIHYDROFOLATE REDUCTASE FAMILY PROTEIN (AFU_ORTHOLOGUE AFUA_8G06820)"/>
    <property type="match status" value="1"/>
</dbReference>
<evidence type="ECO:0000313" key="5">
    <source>
        <dbReference type="EMBL" id="MBO2448483.1"/>
    </source>
</evidence>
<dbReference type="Gene3D" id="3.40.430.10">
    <property type="entry name" value="Dihydrofolate Reductase, subunit A"/>
    <property type="match status" value="1"/>
</dbReference>
<keyword evidence="2" id="KW-0521">NADP</keyword>
<protein>
    <submittedName>
        <fullName evidence="5">Pyrimidine reductase family protein</fullName>
    </submittedName>
</protein>
<sequence length="229" mass="24942">MEQLPAEPERLREAYAYPDDRVWVRANMVASVDGAATRDERSGGLGNANDRRLFATLRGLADVVVVGAGTARAEGYGPAQPGPSGRAPRLAIVSRRLDLDFETPLFTDARQRTILLAPENAPANRLWRARENADVILAGEDRLDLAVAIQELASHGFSRILCEGGPRILAQLVTAGVLDELCLTVSPVLLAGDGPRIVNGPPALKPAELRLTHAFRDDEDFLFLRYSRR</sequence>